<feature type="compositionally biased region" description="Low complexity" evidence="7">
    <location>
        <begin position="1725"/>
        <end position="1737"/>
    </location>
</feature>
<dbReference type="InParanoid" id="A0A2I0M0Y7"/>
<dbReference type="FunFam" id="2.60.40.150:FF:000006">
    <property type="entry name" value="Synaptotagmin-like 5, isoform CRA_a"/>
    <property type="match status" value="1"/>
</dbReference>
<feature type="compositionally biased region" description="Basic and acidic residues" evidence="7">
    <location>
        <begin position="808"/>
        <end position="819"/>
    </location>
</feature>
<feature type="compositionally biased region" description="Basic and acidic residues" evidence="7">
    <location>
        <begin position="237"/>
        <end position="258"/>
    </location>
</feature>
<evidence type="ECO:0000313" key="10">
    <source>
        <dbReference type="EMBL" id="PKK23353.1"/>
    </source>
</evidence>
<feature type="compositionally biased region" description="Basic and acidic residues" evidence="7">
    <location>
        <begin position="887"/>
        <end position="903"/>
    </location>
</feature>
<organism evidence="10 11">
    <name type="scientific">Columba livia</name>
    <name type="common">Rock dove</name>
    <dbReference type="NCBI Taxonomy" id="8932"/>
    <lineage>
        <taxon>Eukaryota</taxon>
        <taxon>Metazoa</taxon>
        <taxon>Chordata</taxon>
        <taxon>Craniata</taxon>
        <taxon>Vertebrata</taxon>
        <taxon>Euteleostomi</taxon>
        <taxon>Archelosauria</taxon>
        <taxon>Archosauria</taxon>
        <taxon>Dinosauria</taxon>
        <taxon>Saurischia</taxon>
        <taxon>Theropoda</taxon>
        <taxon>Coelurosauria</taxon>
        <taxon>Aves</taxon>
        <taxon>Neognathae</taxon>
        <taxon>Neoaves</taxon>
        <taxon>Columbimorphae</taxon>
        <taxon>Columbiformes</taxon>
        <taxon>Columbidae</taxon>
        <taxon>Columba</taxon>
    </lineage>
</organism>
<feature type="region of interest" description="Disordered" evidence="7">
    <location>
        <begin position="837"/>
        <end position="856"/>
    </location>
</feature>
<evidence type="ECO:0000256" key="1">
    <source>
        <dbReference type="ARBA" id="ARBA00004236"/>
    </source>
</evidence>
<feature type="compositionally biased region" description="Basic and acidic residues" evidence="7">
    <location>
        <begin position="544"/>
        <end position="562"/>
    </location>
</feature>
<dbReference type="STRING" id="8932.A0A2I0M0Y7"/>
<accession>A0A2I0M0Y7</accession>
<feature type="compositionally biased region" description="Polar residues" evidence="7">
    <location>
        <begin position="477"/>
        <end position="500"/>
    </location>
</feature>
<feature type="region of interest" description="Disordered" evidence="7">
    <location>
        <begin position="428"/>
        <end position="520"/>
    </location>
</feature>
<dbReference type="PROSITE" id="PS50916">
    <property type="entry name" value="RABBD"/>
    <property type="match status" value="1"/>
</dbReference>
<dbReference type="GO" id="GO:0031267">
    <property type="term" value="F:small GTPase binding"/>
    <property type="evidence" value="ECO:0007669"/>
    <property type="project" value="InterPro"/>
</dbReference>
<feature type="compositionally biased region" description="Polar residues" evidence="7">
    <location>
        <begin position="181"/>
        <end position="202"/>
    </location>
</feature>
<feature type="region of interest" description="Disordered" evidence="7">
    <location>
        <begin position="147"/>
        <end position="372"/>
    </location>
</feature>
<dbReference type="SMART" id="SM00239">
    <property type="entry name" value="C2"/>
    <property type="match status" value="2"/>
</dbReference>
<dbReference type="InterPro" id="IPR010911">
    <property type="entry name" value="Rab_BD"/>
</dbReference>
<evidence type="ECO:0000256" key="6">
    <source>
        <dbReference type="ARBA" id="ARBA00072164"/>
    </source>
</evidence>
<dbReference type="Proteomes" id="UP000053872">
    <property type="component" value="Unassembled WGS sequence"/>
</dbReference>
<dbReference type="FunFam" id="2.60.40.150:FF:000040">
    <property type="entry name" value="synaptotagmin-like protein 2 isoform X2"/>
    <property type="match status" value="1"/>
</dbReference>
<feature type="compositionally biased region" description="Polar residues" evidence="7">
    <location>
        <begin position="601"/>
        <end position="612"/>
    </location>
</feature>
<dbReference type="GO" id="GO:0070382">
    <property type="term" value="C:exocytic vesicle"/>
    <property type="evidence" value="ECO:0007669"/>
    <property type="project" value="TreeGrafter"/>
</dbReference>
<feature type="region of interest" description="Disordered" evidence="7">
    <location>
        <begin position="540"/>
        <end position="586"/>
    </location>
</feature>
<proteinExistence type="predicted"/>
<feature type="region of interest" description="Disordered" evidence="7">
    <location>
        <begin position="1619"/>
        <end position="1644"/>
    </location>
</feature>
<feature type="region of interest" description="Disordered" evidence="7">
    <location>
        <begin position="1693"/>
        <end position="1737"/>
    </location>
</feature>
<feature type="region of interest" description="Disordered" evidence="7">
    <location>
        <begin position="774"/>
        <end position="831"/>
    </location>
</feature>
<keyword evidence="3" id="KW-0268">Exocytosis</keyword>
<feature type="compositionally biased region" description="Basic and acidic residues" evidence="7">
    <location>
        <begin position="352"/>
        <end position="366"/>
    </location>
</feature>
<dbReference type="InterPro" id="IPR043567">
    <property type="entry name" value="SYTL1-5_C2B"/>
</dbReference>
<dbReference type="InterPro" id="IPR035892">
    <property type="entry name" value="C2_domain_sf"/>
</dbReference>
<dbReference type="GO" id="GO:0006886">
    <property type="term" value="P:intracellular protein transport"/>
    <property type="evidence" value="ECO:0007669"/>
    <property type="project" value="InterPro"/>
</dbReference>
<dbReference type="GO" id="GO:0006887">
    <property type="term" value="P:exocytosis"/>
    <property type="evidence" value="ECO:0007669"/>
    <property type="project" value="UniProtKB-KW"/>
</dbReference>
<dbReference type="Gene3D" id="6.10.250.3000">
    <property type="match status" value="1"/>
</dbReference>
<dbReference type="Gene3D" id="2.60.40.150">
    <property type="entry name" value="C2 domain"/>
    <property type="match status" value="2"/>
</dbReference>
<feature type="compositionally biased region" description="Basic and acidic residues" evidence="7">
    <location>
        <begin position="613"/>
        <end position="646"/>
    </location>
</feature>
<keyword evidence="4" id="KW-0677">Repeat</keyword>
<keyword evidence="2" id="KW-1003">Cell membrane</keyword>
<feature type="compositionally biased region" description="Low complexity" evidence="7">
    <location>
        <begin position="904"/>
        <end position="915"/>
    </location>
</feature>
<feature type="compositionally biased region" description="Polar residues" evidence="7">
    <location>
        <begin position="847"/>
        <end position="856"/>
    </location>
</feature>
<feature type="region of interest" description="Disordered" evidence="7">
    <location>
        <begin position="870"/>
        <end position="923"/>
    </location>
</feature>
<keyword evidence="11" id="KW-1185">Reference proteome</keyword>
<dbReference type="PANTHER" id="PTHR45716:SF5">
    <property type="entry name" value="SYNAPTOTAGMIN-LIKE PROTEIN 2"/>
    <property type="match status" value="1"/>
</dbReference>
<evidence type="ECO:0000256" key="5">
    <source>
        <dbReference type="ARBA" id="ARBA00023136"/>
    </source>
</evidence>
<evidence type="ECO:0000256" key="2">
    <source>
        <dbReference type="ARBA" id="ARBA00022475"/>
    </source>
</evidence>
<feature type="compositionally biased region" description="Basic residues" evidence="7">
    <location>
        <begin position="223"/>
        <end position="236"/>
    </location>
</feature>
<feature type="compositionally biased region" description="Basic and acidic residues" evidence="7">
    <location>
        <begin position="1619"/>
        <end position="1630"/>
    </location>
</feature>
<evidence type="ECO:0000256" key="7">
    <source>
        <dbReference type="SAM" id="MobiDB-lite"/>
    </source>
</evidence>
<feature type="compositionally biased region" description="Polar residues" evidence="7">
    <location>
        <begin position="438"/>
        <end position="451"/>
    </location>
</feature>
<comment type="caution">
    <text evidence="10">The sequence shown here is derived from an EMBL/GenBank/DDBJ whole genome shotgun (WGS) entry which is preliminary data.</text>
</comment>
<feature type="compositionally biased region" description="Basic and acidic residues" evidence="7">
    <location>
        <begin position="774"/>
        <end position="789"/>
    </location>
</feature>
<dbReference type="Pfam" id="PF00168">
    <property type="entry name" value="C2"/>
    <property type="match status" value="2"/>
</dbReference>
<dbReference type="PROSITE" id="PS50004">
    <property type="entry name" value="C2"/>
    <property type="match status" value="2"/>
</dbReference>
<feature type="compositionally biased region" description="Basic and acidic residues" evidence="7">
    <location>
        <begin position="837"/>
        <end position="846"/>
    </location>
</feature>
<feature type="region of interest" description="Disordered" evidence="7">
    <location>
        <begin position="1571"/>
        <end position="1603"/>
    </location>
</feature>
<feature type="compositionally biased region" description="Polar residues" evidence="7">
    <location>
        <begin position="1594"/>
        <end position="1603"/>
    </location>
</feature>
<reference evidence="10 11" key="1">
    <citation type="journal article" date="2013" name="Science">
        <title>Genomic diversity and evolution of the head crest in the rock pigeon.</title>
        <authorList>
            <person name="Shapiro M.D."/>
            <person name="Kronenberg Z."/>
            <person name="Li C."/>
            <person name="Domyan E.T."/>
            <person name="Pan H."/>
            <person name="Campbell M."/>
            <person name="Tan H."/>
            <person name="Huff C.D."/>
            <person name="Hu H."/>
            <person name="Vickrey A.I."/>
            <person name="Nielsen S.C."/>
            <person name="Stringham S.A."/>
            <person name="Hu H."/>
            <person name="Willerslev E."/>
            <person name="Gilbert M.T."/>
            <person name="Yandell M."/>
            <person name="Zhang G."/>
            <person name="Wang J."/>
        </authorList>
    </citation>
    <scope>NUCLEOTIDE SEQUENCE [LARGE SCALE GENOMIC DNA]</scope>
    <source>
        <tissue evidence="10">Blood</tissue>
    </source>
</reference>
<gene>
    <name evidence="10" type="primary">SYTL2</name>
    <name evidence="10" type="ORF">A306_00011698</name>
</gene>
<feature type="domain" description="RabBD" evidence="9">
    <location>
        <begin position="1"/>
        <end position="57"/>
    </location>
</feature>
<feature type="region of interest" description="Disordered" evidence="7">
    <location>
        <begin position="1451"/>
        <end position="1483"/>
    </location>
</feature>
<feature type="region of interest" description="Disordered" evidence="7">
    <location>
        <begin position="1037"/>
        <end position="1065"/>
    </location>
</feature>
<evidence type="ECO:0000256" key="4">
    <source>
        <dbReference type="ARBA" id="ARBA00022737"/>
    </source>
</evidence>
<feature type="compositionally biased region" description="Basic and acidic residues" evidence="7">
    <location>
        <begin position="1037"/>
        <end position="1052"/>
    </location>
</feature>
<dbReference type="CDD" id="cd08393">
    <property type="entry name" value="C2A_SLP-1_2"/>
    <property type="match status" value="1"/>
</dbReference>
<name>A0A2I0M0Y7_COLLI</name>
<keyword evidence="5" id="KW-0472">Membrane</keyword>
<dbReference type="EMBL" id="AKCR02000051">
    <property type="protein sequence ID" value="PKK23353.1"/>
    <property type="molecule type" value="Genomic_DNA"/>
</dbReference>
<feature type="domain" description="C2" evidence="8">
    <location>
        <begin position="1901"/>
        <end position="2030"/>
    </location>
</feature>
<feature type="compositionally biased region" description="Polar residues" evidence="7">
    <location>
        <begin position="156"/>
        <end position="171"/>
    </location>
</feature>
<protein>
    <recommendedName>
        <fullName evidence="6">Synaptotagmin-like protein 2</fullName>
    </recommendedName>
</protein>
<feature type="region of interest" description="Disordered" evidence="7">
    <location>
        <begin position="601"/>
        <end position="677"/>
    </location>
</feature>
<evidence type="ECO:0000259" key="8">
    <source>
        <dbReference type="PROSITE" id="PS50004"/>
    </source>
</evidence>
<dbReference type="GO" id="GO:0005886">
    <property type="term" value="C:plasma membrane"/>
    <property type="evidence" value="ECO:0007669"/>
    <property type="project" value="UniProtKB-SubCell"/>
</dbReference>
<evidence type="ECO:0000256" key="3">
    <source>
        <dbReference type="ARBA" id="ARBA00022483"/>
    </source>
</evidence>
<dbReference type="SUPFAM" id="SSF49562">
    <property type="entry name" value="C2 domain (Calcium/lipid-binding domain, CaLB)"/>
    <property type="match status" value="2"/>
</dbReference>
<evidence type="ECO:0000313" key="11">
    <source>
        <dbReference type="Proteomes" id="UP000053872"/>
    </source>
</evidence>
<feature type="compositionally biased region" description="Basic and acidic residues" evidence="7">
    <location>
        <begin position="504"/>
        <end position="520"/>
    </location>
</feature>
<dbReference type="InterPro" id="IPR000008">
    <property type="entry name" value="C2_dom"/>
</dbReference>
<dbReference type="GO" id="GO:0042043">
    <property type="term" value="F:neurexin family protein binding"/>
    <property type="evidence" value="ECO:0007669"/>
    <property type="project" value="TreeGrafter"/>
</dbReference>
<evidence type="ECO:0000259" key="9">
    <source>
        <dbReference type="PROSITE" id="PS50916"/>
    </source>
</evidence>
<comment type="subcellular location">
    <subcellularLocation>
        <location evidence="1">Cell membrane</location>
    </subcellularLocation>
</comment>
<feature type="domain" description="C2" evidence="8">
    <location>
        <begin position="1761"/>
        <end position="1886"/>
    </location>
</feature>
<sequence>MIDLSFLTEEEQEAIMKVLQRDAELKRAEEERVRHLPEKVKDDVQLKNMSGQWFYEAKSKRHKDKIHGADIIRASMRRKPATLAEVSQNKSNKAKNSWVSNINKEVFVPPELHNIKEHQEEQLKSSSSSKPIISVLDKPGERALKAAASPLKQRRNPFNFTASGDNLNSGEAENRPAILPQPSNKEILSPSKESQPKPNSVNDETEKHKKPSTEPADESQKGLVKRPVPKARKLIHKATDPVSQREDLVPKPAERTERINGVGTPPRGILKRSSSSSSTDSEVRVSQMLDVQKKNGLPTATIFEGEAEKNSLMEEAEDSTQISLEKLKQVRFSSSTGEEEPLQSPRPHRAREKGEFDLLESDEIKSSRNGAIRTDSLGNKQISAVKPLGTHSSALQVKPIDGLPSVSSPRGANRTVFLAHETLQTETVTPKKLATPRKASSNILSHSNNELSVDETRENKANKFLSQESKSHKNFTDQHQLSAKTETHEVSNTNSTSLQQGKPDLVEEHDAKTTFNPDKHADELMKVADESVSKVLDWFQRSSGTEDKNHVPARSQGREHTEVGFSTRTAALPTEHGGPGLDGKTEVKEELLFGQIKQQNSISSTSLISEDTQLIKERMKPENEEKHDESLTEFDCIRVEEKESGPEIKQQNKKSNLVEHQGHKLLTQKRKSEKAMQEKRRLREIRAFWEGDKTIAGHREKEISVNTNASGNGVLKGLRESEKINPAAVYLPSGSDDQSKNMLRSAELSCASQALRNEHQNSFEFAAAHAVERPERTLPSDGEVHEYAELPKASNLQPSVGATSASPKIKDKGEKETPKGKLTACSQQKPSFQVLSLKEKMNEKSKNQISDPSQFQSLRNFWDTRVKLQSNIDRGGVSLPNNTSSRTYERKSNEDKKGRDNVNKQELIQQQTQTSETEKTQKLDSVVCELPPGSPTLKGLDVICVKNPDSVLLDRKSVISNPQQKMGLPEQEVKECAEKGIVLSKEQHGSQRPQNGLQNLLRENFASQPSEYRRVGMKISHDKNSISQSNCCVESTHQEDISHPEEVRETTERSVASPKVSGLSSALEKLLKETSEMPPPKPKRAFNTVQRAAEMEIKGMTYKNDGEFLQEVGEIIEKSVAPSRVSGLSSALEKLLKEASETPPPKPKRAFNTVQRTAEKEIKGMTYEHDEELLQDITETIEKSVAPSRVSGLSSALEKLLKEASETSSSKPKCAFNTVQRTAETEIKSVTCEHDGDLPQETGETIEKSVAPSKVSGLSSALEKLLKEASETSPPKPKHAVNTVQRTAEMEIKSVTYEHDGDSPQDIRETIERSAVSKAECGVFDVNLQKLLKEVSETTASILKNMDKKMQGKIQTSQSVRAAHQQERDHPQEIQETVEKTSVSNIAKFGEFRCSLENLIREASEISSPIPKESHKQEKFGDLIFPSQKETLLMAMSQPYNAFSSYHTEMKTTDKGGAPEQNIRTSIHDPAVSETEDSDFPKRNGAINKVEKQNTAPVHLSLLQGDTSTIVIKPFKINEKGRRDESTSLDDSENNSEFKALLEFRRASTPLTDGSNSPQPGAAQLSLTFQREDNDEEEGDGSNLGSKFSDENSDSLSGTRSSICSEEELNPVLMALKRSADRKMPSKSLEDIPSATSNKGKVNNPKEELALSAEDGPKPDQHQERSINAAGISTVPSQREQLFSNPEKLKGLSKSVPSFLQEESDDRETDTASESSSSLRRIKKSPSSLTNLSGSSGMASLSSVSGSLMSIYSADFGNVDVKGNIQFAIDYVEQLNELHVFICQCRDLAVADVKRQRSDPYVKTYLLPEKYKLGKRKTSVKKKTFNPVYNEILRYKIEKSLLKNQSLNISVWHNDTFGRNSFLGEVELDLGTWDWSDKCNKQINWFPLKPRTSTMAPELENRGEMKLALQYVPHPVGGKKASSTGEVHIWVKECRDLPLLRGNRLNSFVKCTILPDTSRKSRQKTRTVAKTTNPVFNHTMVYDGFRPEDLREACVELTVWDHNKLANHFLGGLRIGLGTGKSYGTTVDWMDSTSDETALWEKMMNSPNTWIEDTLPLRMLMVAKLTK</sequence>
<dbReference type="PANTHER" id="PTHR45716">
    <property type="entry name" value="BITESIZE, ISOFORM I"/>
    <property type="match status" value="1"/>
</dbReference>
<feature type="compositionally biased region" description="Polar residues" evidence="7">
    <location>
        <begin position="794"/>
        <end position="806"/>
    </location>
</feature>
<dbReference type="CDD" id="cd04020">
    <property type="entry name" value="C2B_SLP_1-2-3-4"/>
    <property type="match status" value="1"/>
</dbReference>